<evidence type="ECO:0000313" key="3">
    <source>
        <dbReference type="Proteomes" id="UP000000657"/>
    </source>
</evidence>
<feature type="compositionally biased region" description="Basic and acidic residues" evidence="1">
    <location>
        <begin position="96"/>
        <end position="111"/>
    </location>
</feature>
<gene>
    <name evidence="2" type="ordered locus">FRAAL2937</name>
</gene>
<dbReference type="AlphaFoldDB" id="Q0RLM3"/>
<dbReference type="KEGG" id="fal:FRAAL2937"/>
<accession>Q0RLM3</accession>
<feature type="compositionally biased region" description="Low complexity" evidence="1">
    <location>
        <begin position="122"/>
        <end position="133"/>
    </location>
</feature>
<evidence type="ECO:0000313" key="2">
    <source>
        <dbReference type="EMBL" id="CAJ61581.1"/>
    </source>
</evidence>
<dbReference type="Proteomes" id="UP000000657">
    <property type="component" value="Chromosome"/>
</dbReference>
<sequence length="147" mass="16028">MLDLLVPADGQASEHQRARTAHRMIVTAVDALTSPRADAAAIMLGLVSAPPGRDRGITARKEAAAQQHGISADWFTRSELEPMSLALAMELDQQLRRREGRTATDPYRYRDPAVLPPPPPATSYRPRPATTPAAPTPPRREPPAERP</sequence>
<evidence type="ECO:0000256" key="1">
    <source>
        <dbReference type="SAM" id="MobiDB-lite"/>
    </source>
</evidence>
<organism evidence="2 3">
    <name type="scientific">Frankia alni (strain DSM 45986 / CECT 9034 / ACN14a)</name>
    <dbReference type="NCBI Taxonomy" id="326424"/>
    <lineage>
        <taxon>Bacteria</taxon>
        <taxon>Bacillati</taxon>
        <taxon>Actinomycetota</taxon>
        <taxon>Actinomycetes</taxon>
        <taxon>Frankiales</taxon>
        <taxon>Frankiaceae</taxon>
        <taxon>Frankia</taxon>
    </lineage>
</organism>
<feature type="region of interest" description="Disordered" evidence="1">
    <location>
        <begin position="96"/>
        <end position="147"/>
    </location>
</feature>
<proteinExistence type="predicted"/>
<keyword evidence="3" id="KW-1185">Reference proteome</keyword>
<name>Q0RLM3_FRAAA</name>
<reference evidence="2 3" key="1">
    <citation type="journal article" date="2007" name="Genome Res.">
        <title>Genome characteristics of facultatively symbiotic Frankia sp. strains reflect host range and host plant biogeography.</title>
        <authorList>
            <person name="Normand P."/>
            <person name="Lapierre P."/>
            <person name="Tisa L.S."/>
            <person name="Gogarten J.P."/>
            <person name="Alloisio N."/>
            <person name="Bagnarol E."/>
            <person name="Bassi C.A."/>
            <person name="Berry A.M."/>
            <person name="Bickhart D.M."/>
            <person name="Choisne N."/>
            <person name="Couloux A."/>
            <person name="Cournoyer B."/>
            <person name="Cruveiller S."/>
            <person name="Daubin V."/>
            <person name="Demange N."/>
            <person name="Francino M.P."/>
            <person name="Goltsman E."/>
            <person name="Huang Y."/>
            <person name="Kopp O.R."/>
            <person name="Labarre L."/>
            <person name="Lapidus A."/>
            <person name="Lavire C."/>
            <person name="Marechal J."/>
            <person name="Martinez M."/>
            <person name="Mastronunzio J.E."/>
            <person name="Mullin B.C."/>
            <person name="Niemann J."/>
            <person name="Pujic P."/>
            <person name="Rawnsley T."/>
            <person name="Rouy Z."/>
            <person name="Schenowitz C."/>
            <person name="Sellstedt A."/>
            <person name="Tavares F."/>
            <person name="Tomkins J.P."/>
            <person name="Vallenet D."/>
            <person name="Valverde C."/>
            <person name="Wall L.G."/>
            <person name="Wang Y."/>
            <person name="Medigue C."/>
            <person name="Benson D.R."/>
        </authorList>
    </citation>
    <scope>NUCLEOTIDE SEQUENCE [LARGE SCALE GENOMIC DNA]</scope>
    <source>
        <strain evidence="3">DSM 45986 / CECT 9034 / ACN14a</strain>
    </source>
</reference>
<dbReference type="EMBL" id="CT573213">
    <property type="protein sequence ID" value="CAJ61581.1"/>
    <property type="molecule type" value="Genomic_DNA"/>
</dbReference>
<protein>
    <submittedName>
        <fullName evidence="2">Uncharacterized protein</fullName>
    </submittedName>
</protein>
<dbReference type="HOGENOM" id="CLU_130339_0_0_11"/>
<feature type="compositionally biased region" description="Basic and acidic residues" evidence="1">
    <location>
        <begin position="138"/>
        <end position="147"/>
    </location>
</feature>